<feature type="short sequence motif" description="HXTX 2" evidence="2">
    <location>
        <begin position="138"/>
        <end position="141"/>
    </location>
</feature>
<comment type="similarity">
    <text evidence="2">Belongs to the 2H phosphoesterase superfamily. ThpR family.</text>
</comment>
<evidence type="ECO:0000256" key="2">
    <source>
        <dbReference type="HAMAP-Rule" id="MF_01940"/>
    </source>
</evidence>
<dbReference type="EMBL" id="CP034437">
    <property type="protein sequence ID" value="AZN39606.1"/>
    <property type="molecule type" value="Genomic_DNA"/>
</dbReference>
<dbReference type="NCBIfam" id="TIGR02258">
    <property type="entry name" value="2_5_ligase"/>
    <property type="match status" value="1"/>
</dbReference>
<proteinExistence type="inferred from homology"/>
<dbReference type="EC" id="3.1.4.58" evidence="2"/>
<dbReference type="Proteomes" id="UP000272528">
    <property type="component" value="Chromosome"/>
</dbReference>
<organism evidence="3 4">
    <name type="scientific">Paenibacillus albus</name>
    <dbReference type="NCBI Taxonomy" id="2495582"/>
    <lineage>
        <taxon>Bacteria</taxon>
        <taxon>Bacillati</taxon>
        <taxon>Bacillota</taxon>
        <taxon>Bacilli</taxon>
        <taxon>Bacillales</taxon>
        <taxon>Paenibacillaceae</taxon>
        <taxon>Paenibacillus</taxon>
    </lineage>
</organism>
<gene>
    <name evidence="3" type="primary">thpR</name>
    <name evidence="3" type="ORF">EJC50_07990</name>
</gene>
<comment type="function">
    <text evidence="2">Hydrolyzes RNA 2',3'-cyclic phosphodiester to an RNA 2'-phosphomonoester.</text>
</comment>
<comment type="catalytic activity">
    <reaction evidence="2">
        <text>a 3'-end 2',3'-cyclophospho-ribonucleotide-RNA + H2O = a 3'-end 2'-phospho-ribonucleotide-RNA + H(+)</text>
        <dbReference type="Rhea" id="RHEA:11828"/>
        <dbReference type="Rhea" id="RHEA-COMP:10464"/>
        <dbReference type="Rhea" id="RHEA-COMP:17353"/>
        <dbReference type="ChEBI" id="CHEBI:15377"/>
        <dbReference type="ChEBI" id="CHEBI:15378"/>
        <dbReference type="ChEBI" id="CHEBI:83064"/>
        <dbReference type="ChEBI" id="CHEBI:173113"/>
        <dbReference type="EC" id="3.1.4.58"/>
    </reaction>
</comment>
<dbReference type="SUPFAM" id="SSF55144">
    <property type="entry name" value="LigT-like"/>
    <property type="match status" value="1"/>
</dbReference>
<dbReference type="AlphaFoldDB" id="A0A3Q8X5C5"/>
<dbReference type="PANTHER" id="PTHR35561">
    <property type="entry name" value="RNA 2',3'-CYCLIC PHOSPHODIESTERASE"/>
    <property type="match status" value="1"/>
</dbReference>
<sequence>MSNPETKSSMRLFVAIPLPSEIKLAISTWSSNLQQQRQFQFRKWVHHEDLHITLQFLGDTPVQRIPHIIEGLRAAVTALLPFQICIESLGTFGRPNFPSVLWGAIGGDRNQLHFVQEQVVSKLSPLGFPPEARPYHPHLTLARKYNSEEPFAPSTLAVHQAPSSAAEKPLQWQSDSIALYATHMYELPMYEAVSVITYK</sequence>
<dbReference type="PANTHER" id="PTHR35561:SF1">
    <property type="entry name" value="RNA 2',3'-CYCLIC PHOSPHODIESTERASE"/>
    <property type="match status" value="1"/>
</dbReference>
<dbReference type="HAMAP" id="MF_01940">
    <property type="entry name" value="RNA_CPDase"/>
    <property type="match status" value="1"/>
</dbReference>
<dbReference type="GO" id="GO:0004113">
    <property type="term" value="F:2',3'-cyclic-nucleotide 3'-phosphodiesterase activity"/>
    <property type="evidence" value="ECO:0007669"/>
    <property type="project" value="InterPro"/>
</dbReference>
<dbReference type="Gene3D" id="3.90.1140.10">
    <property type="entry name" value="Cyclic phosphodiesterase"/>
    <property type="match status" value="1"/>
</dbReference>
<dbReference type="KEGG" id="palb:EJC50_07990"/>
<accession>A0A3Q8X5C5</accession>
<evidence type="ECO:0000313" key="4">
    <source>
        <dbReference type="Proteomes" id="UP000272528"/>
    </source>
</evidence>
<dbReference type="InterPro" id="IPR009097">
    <property type="entry name" value="Cyclic_Pdiesterase"/>
</dbReference>
<keyword evidence="1 2" id="KW-0378">Hydrolase</keyword>
<feature type="short sequence motif" description="HXTX 1" evidence="2">
    <location>
        <begin position="51"/>
        <end position="54"/>
    </location>
</feature>
<name>A0A3Q8X5C5_9BACL</name>
<feature type="active site" description="Proton donor" evidence="2">
    <location>
        <position position="51"/>
    </location>
</feature>
<dbReference type="Pfam" id="PF13563">
    <property type="entry name" value="2_5_RNA_ligase2"/>
    <property type="match status" value="1"/>
</dbReference>
<keyword evidence="4" id="KW-1185">Reference proteome</keyword>
<feature type="active site" description="Proton acceptor" evidence="2">
    <location>
        <position position="138"/>
    </location>
</feature>
<evidence type="ECO:0000313" key="3">
    <source>
        <dbReference type="EMBL" id="AZN39606.1"/>
    </source>
</evidence>
<evidence type="ECO:0000256" key="1">
    <source>
        <dbReference type="ARBA" id="ARBA00022801"/>
    </source>
</evidence>
<dbReference type="InterPro" id="IPR004175">
    <property type="entry name" value="RNA_CPDase"/>
</dbReference>
<protein>
    <recommendedName>
        <fullName evidence="2">RNA 2',3'-cyclic phosphodiesterase</fullName>
        <shortName evidence="2">RNA 2',3'-CPDase</shortName>
        <ecNumber evidence="2">3.1.4.58</ecNumber>
    </recommendedName>
</protein>
<dbReference type="GO" id="GO:0008664">
    <property type="term" value="F:RNA 2',3'-cyclic 3'-phosphodiesterase activity"/>
    <property type="evidence" value="ECO:0007669"/>
    <property type="project" value="UniProtKB-EC"/>
</dbReference>
<reference evidence="4" key="1">
    <citation type="submission" date="2018-12" db="EMBL/GenBank/DDBJ databases">
        <title>Genome sequence of Peanibacillus sp.</title>
        <authorList>
            <person name="Subramani G."/>
            <person name="Srinivasan S."/>
            <person name="Kim M.K."/>
        </authorList>
    </citation>
    <scope>NUCLEOTIDE SEQUENCE [LARGE SCALE GENOMIC DNA]</scope>
    <source>
        <strain evidence="4">18JY67-1</strain>
    </source>
</reference>
<dbReference type="RefSeq" id="WP_126014343.1">
    <property type="nucleotide sequence ID" value="NZ_CP034437.1"/>
</dbReference>
<dbReference type="OrthoDB" id="9789350at2"/>